<dbReference type="AlphaFoldDB" id="A0A9X6TI87"/>
<reference evidence="1 2" key="1">
    <citation type="submission" date="2017-09" db="EMBL/GenBank/DDBJ databases">
        <title>Large-scale bioinformatics analysis of Bacillus genomes uncovers conserved roles of natural products in bacterial physiology.</title>
        <authorList>
            <consortium name="Agbiome Team Llc"/>
            <person name="Bleich R.M."/>
            <person name="Grubbs K.J."/>
            <person name="Santa Maria K.C."/>
            <person name="Allen S.E."/>
            <person name="Farag S."/>
            <person name="Shank E.A."/>
            <person name="Bowers A."/>
        </authorList>
    </citation>
    <scope>NUCLEOTIDE SEQUENCE [LARGE SCALE GENOMIC DNA]</scope>
    <source>
        <strain evidence="1 2">AFS089089</strain>
    </source>
</reference>
<comment type="caution">
    <text evidence="1">The sequence shown here is derived from an EMBL/GenBank/DDBJ whole genome shotgun (WGS) entry which is preliminary data.</text>
</comment>
<proteinExistence type="predicted"/>
<organism evidence="1 2">
    <name type="scientific">Bacillus thuringiensis</name>
    <dbReference type="NCBI Taxonomy" id="1428"/>
    <lineage>
        <taxon>Bacteria</taxon>
        <taxon>Bacillati</taxon>
        <taxon>Bacillota</taxon>
        <taxon>Bacilli</taxon>
        <taxon>Bacillales</taxon>
        <taxon>Bacillaceae</taxon>
        <taxon>Bacillus</taxon>
        <taxon>Bacillus cereus group</taxon>
    </lineage>
</organism>
<accession>A0A9X6TI87</accession>
<evidence type="ECO:0000313" key="1">
    <source>
        <dbReference type="EMBL" id="PEA86649.1"/>
    </source>
</evidence>
<name>A0A9X6TI87_BACTU</name>
<dbReference type="EMBL" id="NVNL01000060">
    <property type="protein sequence ID" value="PEA86649.1"/>
    <property type="molecule type" value="Genomic_DNA"/>
</dbReference>
<dbReference type="Proteomes" id="UP000220702">
    <property type="component" value="Unassembled WGS sequence"/>
</dbReference>
<gene>
    <name evidence="1" type="ORF">CON71_28815</name>
</gene>
<dbReference type="RefSeq" id="WP_098902588.1">
    <property type="nucleotide sequence ID" value="NZ_NVNL01000060.1"/>
</dbReference>
<sequence>MGCKGQLLTEEQVDRLQFMIHNHYKKNMDICSCDVERVLALNRTSYQPGHVQDEPLLVIEVKDMNSVPSVIYKGIDIKGKVSVDYEWTTNDLEQVGAHNLKIKHIDDQGKNIIGKTIQEERLQ</sequence>
<evidence type="ECO:0000313" key="2">
    <source>
        <dbReference type="Proteomes" id="UP000220702"/>
    </source>
</evidence>
<protein>
    <submittedName>
        <fullName evidence="1">Uncharacterized protein</fullName>
    </submittedName>
</protein>